<dbReference type="EMBL" id="JBBXJM010000003">
    <property type="protein sequence ID" value="KAL1410014.1"/>
    <property type="molecule type" value="Genomic_DNA"/>
</dbReference>
<keyword evidence="5" id="KW-1133">Transmembrane helix</keyword>
<keyword evidence="4" id="KW-0812">Transmembrane</keyword>
<evidence type="ECO:0000313" key="9">
    <source>
        <dbReference type="EMBL" id="KAL1410014.1"/>
    </source>
</evidence>
<comment type="subcellular location">
    <subcellularLocation>
        <location evidence="1">Membrane</location>
        <topology evidence="1">Single-pass membrane protein</topology>
    </subcellularLocation>
</comment>
<evidence type="ECO:0000313" key="10">
    <source>
        <dbReference type="Proteomes" id="UP001565368"/>
    </source>
</evidence>
<keyword evidence="2" id="KW-0328">Glycosyltransferase</keyword>
<dbReference type="PANTHER" id="PTHR20961:SF38">
    <property type="entry name" value="PROTEIN O-LINKED-MANNOSE BETA-1,4-N-ACETYLGLUCOSAMINYLTRANSFERASE 2"/>
    <property type="match status" value="1"/>
</dbReference>
<evidence type="ECO:0000256" key="5">
    <source>
        <dbReference type="ARBA" id="ARBA00022989"/>
    </source>
</evidence>
<organism evidence="9 10">
    <name type="scientific">Vanrija albida</name>
    <dbReference type="NCBI Taxonomy" id="181172"/>
    <lineage>
        <taxon>Eukaryota</taxon>
        <taxon>Fungi</taxon>
        <taxon>Dikarya</taxon>
        <taxon>Basidiomycota</taxon>
        <taxon>Agaricomycotina</taxon>
        <taxon>Tremellomycetes</taxon>
        <taxon>Trichosporonales</taxon>
        <taxon>Trichosporonaceae</taxon>
        <taxon>Vanrija</taxon>
    </lineage>
</organism>
<evidence type="ECO:0000256" key="6">
    <source>
        <dbReference type="ARBA" id="ARBA00023136"/>
    </source>
</evidence>
<evidence type="ECO:0000256" key="2">
    <source>
        <dbReference type="ARBA" id="ARBA00022676"/>
    </source>
</evidence>
<accession>A0ABR3Q5L4</accession>
<evidence type="ECO:0000256" key="7">
    <source>
        <dbReference type="ARBA" id="ARBA00023180"/>
    </source>
</evidence>
<evidence type="ECO:0000256" key="4">
    <source>
        <dbReference type="ARBA" id="ARBA00022692"/>
    </source>
</evidence>
<dbReference type="GeneID" id="95985059"/>
<evidence type="ECO:0000256" key="1">
    <source>
        <dbReference type="ARBA" id="ARBA00004167"/>
    </source>
</evidence>
<dbReference type="InterPro" id="IPR007657">
    <property type="entry name" value="Glycosyltransferase_61"/>
</dbReference>
<proteinExistence type="predicted"/>
<gene>
    <name evidence="9" type="ORF">Q8F55_004016</name>
</gene>
<dbReference type="RefSeq" id="XP_069209958.1">
    <property type="nucleotide sequence ID" value="XM_069352540.1"/>
</dbReference>
<keyword evidence="6" id="KW-0472">Membrane</keyword>
<keyword evidence="7" id="KW-0325">Glycoprotein</keyword>
<name>A0ABR3Q5L4_9TREE</name>
<reference evidence="9 10" key="1">
    <citation type="submission" date="2023-08" db="EMBL/GenBank/DDBJ databases">
        <title>Annotated Genome Sequence of Vanrija albida AlHP1.</title>
        <authorList>
            <person name="Herzog R."/>
        </authorList>
    </citation>
    <scope>NUCLEOTIDE SEQUENCE [LARGE SCALE GENOMIC DNA]</scope>
    <source>
        <strain evidence="9 10">AlHP1</strain>
    </source>
</reference>
<comment type="caution">
    <text evidence="9">The sequence shown here is derived from an EMBL/GenBank/DDBJ whole genome shotgun (WGS) entry which is preliminary data.</text>
</comment>
<sequence>MALIGPAASRALRPTRRDVLLIVLSLAFALLFLTPGQHPNAVVPRPSSKSGSRFGKWGAILGPAGAGHTVAREPTFEETVQPAGFVSSDGVDHDDGAESDEFAARSTVLLGHTAGWTMFERIYIYNGQMVVVTDKRDDYPALRLMTSTGLPSLDEPGNIEAREPIGNEIIFMTPAEAHELWGNNVERMRGMTWLWNDGQFLDHYYHFAAEILLASWRVHAAQDMAQNIDEHGHSATFTPPDRIWFLHQNVREWRDRHKFNAILMYALFPNIALLYPEDWDDIKASTKTESRKKAYVLDRAILADRSAAFRGEFTGPTQRTYAGAVAFGKASRWFWEPARRQILRWSGLDEDIINRNLEGFGAVNPDIWEKYSSAPGSTDPKALAPAGNYKPLVTYISRQGGRRSLTKESHEDLLKAIKERQKTVDFDFLEVDAEKYSKEEQFAIAGRTTIMLGVHGNGLTHLLWMPPTPRSAVIEMFCKGGFAHDYMWTATHLGIRHYAIQHDEAHTSPNQPKVDYPEDFQSERITVVGKVVADVIERRLAGKT</sequence>
<dbReference type="InterPro" id="IPR049625">
    <property type="entry name" value="Glyco_transf_61_cat"/>
</dbReference>
<dbReference type="PANTHER" id="PTHR20961">
    <property type="entry name" value="GLYCOSYLTRANSFERASE"/>
    <property type="match status" value="1"/>
</dbReference>
<feature type="domain" description="Glycosyltransferase 61 catalytic" evidence="8">
    <location>
        <begin position="385"/>
        <end position="468"/>
    </location>
</feature>
<evidence type="ECO:0000256" key="3">
    <source>
        <dbReference type="ARBA" id="ARBA00022679"/>
    </source>
</evidence>
<keyword evidence="10" id="KW-1185">Reference proteome</keyword>
<dbReference type="Proteomes" id="UP001565368">
    <property type="component" value="Unassembled WGS sequence"/>
</dbReference>
<dbReference type="Pfam" id="PF04577">
    <property type="entry name" value="Glyco_transf_61"/>
    <property type="match status" value="1"/>
</dbReference>
<protein>
    <recommendedName>
        <fullName evidence="8">Glycosyltransferase 61 catalytic domain-containing protein</fullName>
    </recommendedName>
</protein>
<keyword evidence="3" id="KW-0808">Transferase</keyword>
<evidence type="ECO:0000259" key="8">
    <source>
        <dbReference type="Pfam" id="PF04577"/>
    </source>
</evidence>